<protein>
    <submittedName>
        <fullName evidence="3">Uncharacterized protein</fullName>
    </submittedName>
</protein>
<dbReference type="EMBL" id="JARJCN010000001">
    <property type="protein sequence ID" value="KAJ7104501.1"/>
    <property type="molecule type" value="Genomic_DNA"/>
</dbReference>
<dbReference type="Proteomes" id="UP001222325">
    <property type="component" value="Unassembled WGS sequence"/>
</dbReference>
<gene>
    <name evidence="3" type="ORF">B0H15DRAFT_28463</name>
</gene>
<proteinExistence type="predicted"/>
<accession>A0AAD6Y0D9</accession>
<feature type="compositionally biased region" description="Basic and acidic residues" evidence="1">
    <location>
        <begin position="105"/>
        <end position="114"/>
    </location>
</feature>
<keyword evidence="2" id="KW-0812">Transmembrane</keyword>
<feature type="region of interest" description="Disordered" evidence="1">
    <location>
        <begin position="105"/>
        <end position="125"/>
    </location>
</feature>
<reference evidence="3" key="1">
    <citation type="submission" date="2023-03" db="EMBL/GenBank/DDBJ databases">
        <title>Massive genome expansion in bonnet fungi (Mycena s.s.) driven by repeated elements and novel gene families across ecological guilds.</title>
        <authorList>
            <consortium name="Lawrence Berkeley National Laboratory"/>
            <person name="Harder C.B."/>
            <person name="Miyauchi S."/>
            <person name="Viragh M."/>
            <person name="Kuo A."/>
            <person name="Thoen E."/>
            <person name="Andreopoulos B."/>
            <person name="Lu D."/>
            <person name="Skrede I."/>
            <person name="Drula E."/>
            <person name="Henrissat B."/>
            <person name="Morin E."/>
            <person name="Kohler A."/>
            <person name="Barry K."/>
            <person name="LaButti K."/>
            <person name="Morin E."/>
            <person name="Salamov A."/>
            <person name="Lipzen A."/>
            <person name="Mereny Z."/>
            <person name="Hegedus B."/>
            <person name="Baldrian P."/>
            <person name="Stursova M."/>
            <person name="Weitz H."/>
            <person name="Taylor A."/>
            <person name="Grigoriev I.V."/>
            <person name="Nagy L.G."/>
            <person name="Martin F."/>
            <person name="Kauserud H."/>
        </authorList>
    </citation>
    <scope>NUCLEOTIDE SEQUENCE</scope>
    <source>
        <strain evidence="3">CBHHK173m</strain>
    </source>
</reference>
<evidence type="ECO:0000313" key="3">
    <source>
        <dbReference type="EMBL" id="KAJ7104501.1"/>
    </source>
</evidence>
<keyword evidence="2" id="KW-0472">Membrane</keyword>
<keyword evidence="2" id="KW-1133">Transmembrane helix</keyword>
<comment type="caution">
    <text evidence="3">The sequence shown here is derived from an EMBL/GenBank/DDBJ whole genome shotgun (WGS) entry which is preliminary data.</text>
</comment>
<evidence type="ECO:0000256" key="1">
    <source>
        <dbReference type="SAM" id="MobiDB-lite"/>
    </source>
</evidence>
<dbReference type="AlphaFoldDB" id="A0AAD6Y0D9"/>
<name>A0AAD6Y0D9_9AGAR</name>
<evidence type="ECO:0000256" key="2">
    <source>
        <dbReference type="SAM" id="Phobius"/>
    </source>
</evidence>
<organism evidence="3 4">
    <name type="scientific">Mycena belliarum</name>
    <dbReference type="NCBI Taxonomy" id="1033014"/>
    <lineage>
        <taxon>Eukaryota</taxon>
        <taxon>Fungi</taxon>
        <taxon>Dikarya</taxon>
        <taxon>Basidiomycota</taxon>
        <taxon>Agaricomycotina</taxon>
        <taxon>Agaricomycetes</taxon>
        <taxon>Agaricomycetidae</taxon>
        <taxon>Agaricales</taxon>
        <taxon>Marasmiineae</taxon>
        <taxon>Mycenaceae</taxon>
        <taxon>Mycena</taxon>
    </lineage>
</organism>
<evidence type="ECO:0000313" key="4">
    <source>
        <dbReference type="Proteomes" id="UP001222325"/>
    </source>
</evidence>
<keyword evidence="4" id="KW-1185">Reference proteome</keyword>
<feature type="transmembrane region" description="Helical" evidence="2">
    <location>
        <begin position="12"/>
        <end position="29"/>
    </location>
</feature>
<sequence length="125" mass="13914">MLPLRPQNLGARASWATVPLLIVLCVLTLPRRRSRRSFPALVDTFTMPFAVWCSCLPQPICTSIASETNQVPKTGCGSTARCMLFINRSSYLLLRAPHWTRLSEHGNPARDVPKRQFPPVAATVN</sequence>